<dbReference type="RefSeq" id="WP_110829598.1">
    <property type="nucleotide sequence ID" value="NZ_QKLU01000003.1"/>
</dbReference>
<dbReference type="InterPro" id="IPR014922">
    <property type="entry name" value="YdhG-like"/>
</dbReference>
<reference evidence="2 3" key="1">
    <citation type="submission" date="2018-06" db="EMBL/GenBank/DDBJ databases">
        <title>Genomic Encyclopedia of Archaeal and Bacterial Type Strains, Phase II (KMG-II): from individual species to whole genera.</title>
        <authorList>
            <person name="Goeker M."/>
        </authorList>
    </citation>
    <scope>NUCLEOTIDE SEQUENCE [LARGE SCALE GENOMIC DNA]</scope>
    <source>
        <strain evidence="2 3">DSM 27372</strain>
    </source>
</reference>
<accession>A0A318UEH2</accession>
<gene>
    <name evidence="2" type="ORF">B0O44_103250</name>
</gene>
<feature type="domain" description="YdhG-like" evidence="1">
    <location>
        <begin position="17"/>
        <end position="111"/>
    </location>
</feature>
<organism evidence="2 3">
    <name type="scientific">Pedobacter nutrimenti</name>
    <dbReference type="NCBI Taxonomy" id="1241337"/>
    <lineage>
        <taxon>Bacteria</taxon>
        <taxon>Pseudomonadati</taxon>
        <taxon>Bacteroidota</taxon>
        <taxon>Sphingobacteriia</taxon>
        <taxon>Sphingobacteriales</taxon>
        <taxon>Sphingobacteriaceae</taxon>
        <taxon>Pedobacter</taxon>
    </lineage>
</organism>
<dbReference type="EMBL" id="QKLU01000003">
    <property type="protein sequence ID" value="PYF74804.1"/>
    <property type="molecule type" value="Genomic_DNA"/>
</dbReference>
<name>A0A318UEH2_9SPHI</name>
<dbReference type="Pfam" id="PF08818">
    <property type="entry name" value="DUF1801"/>
    <property type="match status" value="1"/>
</dbReference>
<dbReference type="AlphaFoldDB" id="A0A318UEH2"/>
<evidence type="ECO:0000313" key="3">
    <source>
        <dbReference type="Proteomes" id="UP000248198"/>
    </source>
</evidence>
<dbReference type="Gene3D" id="3.90.1150.200">
    <property type="match status" value="1"/>
</dbReference>
<sequence>MTEALQHFYLKQQEPGKSCLLALRKIILEQDVHITETQKYGMPCFCFQKKPFCYLWQDQKTKSPYILMVEGKLLDHPALEQGKRSRMKILRINPDEDLALDVIRDILQSALDLYP</sequence>
<dbReference type="OrthoDB" id="670608at2"/>
<protein>
    <submittedName>
        <fullName evidence="2">Uncharacterized protein DUF1801</fullName>
    </submittedName>
</protein>
<evidence type="ECO:0000259" key="1">
    <source>
        <dbReference type="Pfam" id="PF08818"/>
    </source>
</evidence>
<dbReference type="Proteomes" id="UP000248198">
    <property type="component" value="Unassembled WGS sequence"/>
</dbReference>
<proteinExistence type="predicted"/>
<comment type="caution">
    <text evidence="2">The sequence shown here is derived from an EMBL/GenBank/DDBJ whole genome shotgun (WGS) entry which is preliminary data.</text>
</comment>
<keyword evidence="3" id="KW-1185">Reference proteome</keyword>
<evidence type="ECO:0000313" key="2">
    <source>
        <dbReference type="EMBL" id="PYF74804.1"/>
    </source>
</evidence>
<dbReference type="SUPFAM" id="SSF159888">
    <property type="entry name" value="YdhG-like"/>
    <property type="match status" value="1"/>
</dbReference>